<name>A0ABW9YCP9_9GAMM</name>
<dbReference type="EMBL" id="RSEJ01000002">
    <property type="protein sequence ID" value="NBI51530.1"/>
    <property type="molecule type" value="Genomic_DNA"/>
</dbReference>
<evidence type="ECO:0000313" key="1">
    <source>
        <dbReference type="EMBL" id="NBI51530.1"/>
    </source>
</evidence>
<reference evidence="1 2" key="1">
    <citation type="journal article" date="2017" name="Int. J. Syst. Evol. Microbiol.">
        <title>Photobacterium alginatilyticum sp. nov., a marine bacterium isolated from bottom seawater.</title>
        <authorList>
            <person name="Wang X."/>
            <person name="Wang Y."/>
            <person name="Yang X."/>
            <person name="Sun H."/>
            <person name="Li B."/>
            <person name="Zhang X.H."/>
        </authorList>
    </citation>
    <scope>NUCLEOTIDE SEQUENCE [LARGE SCALE GENOMIC DNA]</scope>
    <source>
        <strain evidence="1 2">P03D4</strain>
    </source>
</reference>
<protein>
    <submittedName>
        <fullName evidence="1">Oxidoreductase</fullName>
    </submittedName>
</protein>
<dbReference type="PANTHER" id="PTHR14097:SF7">
    <property type="entry name" value="OXIDOREDUCTASE HTATIP2"/>
    <property type="match status" value="1"/>
</dbReference>
<dbReference type="SUPFAM" id="SSF51735">
    <property type="entry name" value="NAD(P)-binding Rossmann-fold domains"/>
    <property type="match status" value="1"/>
</dbReference>
<dbReference type="Proteomes" id="UP000738517">
    <property type="component" value="Unassembled WGS sequence"/>
</dbReference>
<keyword evidence="2" id="KW-1185">Reference proteome</keyword>
<comment type="caution">
    <text evidence="1">The sequence shown here is derived from an EMBL/GenBank/DDBJ whole genome shotgun (WGS) entry which is preliminary data.</text>
</comment>
<dbReference type="InterPro" id="IPR014843">
    <property type="entry name" value="Him1/Fmp52"/>
</dbReference>
<proteinExistence type="predicted"/>
<evidence type="ECO:0000313" key="2">
    <source>
        <dbReference type="Proteomes" id="UP000738517"/>
    </source>
</evidence>
<sequence>MYQGTANAIIAGASGLVGDELLHQLLAHPHFHTVYSLSRRELPFHSKKLVQIVHPELRVTAWGETDPTPTIGFICLGTTKKQAGSKQALEAVDFQLVKDVATTMQLLGVRHLVVISSLMAHSWSPSHYLRCKGKMELAISKMGFSHSVFVRPGPLQGERSVPRQDEQVVQGVFNVIKPLMLGPLGHLIPIPAEDVARSMLELSLLAENEQLGAVATVSGKQLFSESHHVQQD</sequence>
<dbReference type="InterPro" id="IPR036291">
    <property type="entry name" value="NAD(P)-bd_dom_sf"/>
</dbReference>
<dbReference type="Pfam" id="PF08732">
    <property type="entry name" value="HIM1"/>
    <property type="match status" value="1"/>
</dbReference>
<dbReference type="Gene3D" id="3.40.50.720">
    <property type="entry name" value="NAD(P)-binding Rossmann-like Domain"/>
    <property type="match status" value="1"/>
</dbReference>
<dbReference type="RefSeq" id="WP_160648630.1">
    <property type="nucleotide sequence ID" value="NZ_RSEJ01000002.1"/>
</dbReference>
<dbReference type="PANTHER" id="PTHR14097">
    <property type="entry name" value="OXIDOREDUCTASE HTATIP2"/>
    <property type="match status" value="1"/>
</dbReference>
<accession>A0ABW9YCP9</accession>
<organism evidence="1 2">
    <name type="scientific">Photobacterium alginatilyticum</name>
    <dbReference type="NCBI Taxonomy" id="1775171"/>
    <lineage>
        <taxon>Bacteria</taxon>
        <taxon>Pseudomonadati</taxon>
        <taxon>Pseudomonadota</taxon>
        <taxon>Gammaproteobacteria</taxon>
        <taxon>Vibrionales</taxon>
        <taxon>Vibrionaceae</taxon>
        <taxon>Photobacterium</taxon>
    </lineage>
</organism>
<gene>
    <name evidence="1" type="ORF">EIZ48_02925</name>
</gene>